<dbReference type="InterPro" id="IPR009078">
    <property type="entry name" value="Ferritin-like_SF"/>
</dbReference>
<dbReference type="Pfam" id="PF00210">
    <property type="entry name" value="Ferritin"/>
    <property type="match status" value="1"/>
</dbReference>
<dbReference type="Gene3D" id="1.20.1260.10">
    <property type="match status" value="1"/>
</dbReference>
<keyword evidence="4" id="KW-0410">Iron transport</keyword>
<dbReference type="CDD" id="cd00907">
    <property type="entry name" value="Bacterioferritin"/>
    <property type="match status" value="1"/>
</dbReference>
<dbReference type="SUPFAM" id="SSF47240">
    <property type="entry name" value="Ferritin-like"/>
    <property type="match status" value="1"/>
</dbReference>
<dbReference type="NCBIfam" id="TIGR00754">
    <property type="entry name" value="bfr"/>
    <property type="match status" value="1"/>
</dbReference>
<dbReference type="PANTHER" id="PTHR30295">
    <property type="entry name" value="BACTERIOFERRITIN"/>
    <property type="match status" value="1"/>
</dbReference>
<keyword evidence="5" id="KW-0560">Oxidoreductase</keyword>
<dbReference type="GO" id="GO:0005829">
    <property type="term" value="C:cytosol"/>
    <property type="evidence" value="ECO:0007669"/>
    <property type="project" value="TreeGrafter"/>
</dbReference>
<dbReference type="PROSITE" id="PS50905">
    <property type="entry name" value="FERRITIN_LIKE"/>
    <property type="match status" value="1"/>
</dbReference>
<dbReference type="Proteomes" id="UP000463961">
    <property type="component" value="Chromosome"/>
</dbReference>
<sequence length="164" mass="18395">MQGNPKIIETLNDLLAGELTAVDQYLIHGEMYADMGLNRLAEKSLHESEHERQHARALIQRILFLEGKPDLSKREGLNVGHTVPDMLASDLAVEYKVVKTLTAAIALSEAEQDYVTRDMLKIQLDDTEMDHAYFLEKQLRLIKLTGLENYLQSQMNGDASAGNA</sequence>
<dbReference type="EMBL" id="AP022345">
    <property type="protein sequence ID" value="BBU68076.1"/>
    <property type="molecule type" value="Genomic_DNA"/>
</dbReference>
<dbReference type="PROSITE" id="PS00549">
    <property type="entry name" value="BACTERIOFERRITIN"/>
    <property type="match status" value="1"/>
</dbReference>
<dbReference type="InterPro" id="IPR008331">
    <property type="entry name" value="Ferritin_DPS_dom"/>
</dbReference>
<comment type="function">
    <text evidence="10">Iron-storage protein.</text>
</comment>
<dbReference type="GO" id="GO:0006879">
    <property type="term" value="P:intracellular iron ion homeostasis"/>
    <property type="evidence" value="ECO:0007669"/>
    <property type="project" value="UniProtKB-KW"/>
</dbReference>
<evidence type="ECO:0000256" key="6">
    <source>
        <dbReference type="ARBA" id="ARBA00023004"/>
    </source>
</evidence>
<dbReference type="OrthoDB" id="9800505at2"/>
<dbReference type="AlphaFoldDB" id="A0A679I7J8"/>
<protein>
    <recommendedName>
        <fullName evidence="9 10">Bacterioferritin</fullName>
    </recommendedName>
</protein>
<keyword evidence="6 9" id="KW-0408">Iron</keyword>
<proteinExistence type="inferred from homology"/>
<comment type="catalytic activity">
    <reaction evidence="8">
        <text>Fe(2+)(in) = Fe(2+)(out)</text>
        <dbReference type="Rhea" id="RHEA:28486"/>
        <dbReference type="ChEBI" id="CHEBI:29033"/>
    </reaction>
</comment>
<dbReference type="PIRSF" id="PIRSF002560">
    <property type="entry name" value="Bacterioferritin"/>
    <property type="match status" value="1"/>
</dbReference>
<evidence type="ECO:0000313" key="11">
    <source>
        <dbReference type="EMBL" id="BBU68076.1"/>
    </source>
</evidence>
<evidence type="ECO:0000256" key="7">
    <source>
        <dbReference type="ARBA" id="ARBA00023065"/>
    </source>
</evidence>
<reference evidence="12" key="1">
    <citation type="submission" date="2020-01" db="EMBL/GenBank/DDBJ databases">
        <title>Phosphoaccumulans saitamaens gen. nov., sp. nov., a polyphosphate accumulating bacterium isolated from surface river water.</title>
        <authorList>
            <person name="Watanabe K."/>
            <person name="Suda W."/>
        </authorList>
    </citation>
    <scope>NUCLEOTIDE SEQUENCE [LARGE SCALE GENOMIC DNA]</scope>
    <source>
        <strain evidence="12">ICHIAU1</strain>
    </source>
</reference>
<organism evidence="11 12">
    <name type="scientific">Fluviibacter phosphoraccumulans</name>
    <dbReference type="NCBI Taxonomy" id="1751046"/>
    <lineage>
        <taxon>Bacteria</taxon>
        <taxon>Pseudomonadati</taxon>
        <taxon>Pseudomonadota</taxon>
        <taxon>Betaproteobacteria</taxon>
        <taxon>Rhodocyclales</taxon>
        <taxon>Fluviibacteraceae</taxon>
        <taxon>Fluviibacter</taxon>
    </lineage>
</organism>
<dbReference type="GO" id="GO:0006826">
    <property type="term" value="P:iron ion transport"/>
    <property type="evidence" value="ECO:0007669"/>
    <property type="project" value="UniProtKB-KW"/>
</dbReference>
<dbReference type="GO" id="GO:0004322">
    <property type="term" value="F:ferroxidase activity"/>
    <property type="evidence" value="ECO:0007669"/>
    <property type="project" value="TreeGrafter"/>
</dbReference>
<dbReference type="InterPro" id="IPR009040">
    <property type="entry name" value="Ferritin-like_diiron"/>
</dbReference>
<dbReference type="PRINTS" id="PR00601">
    <property type="entry name" value="BACFERRITIN"/>
</dbReference>
<accession>A0A679I7J8</accession>
<dbReference type="PANTHER" id="PTHR30295:SF9">
    <property type="entry name" value="BACTERIOFERRITIN"/>
    <property type="match status" value="1"/>
</dbReference>
<gene>
    <name evidence="11" type="primary">brf1</name>
    <name evidence="11" type="ORF">ICHIAU1_03590</name>
</gene>
<dbReference type="GO" id="GO:0008199">
    <property type="term" value="F:ferric iron binding"/>
    <property type="evidence" value="ECO:0007669"/>
    <property type="project" value="InterPro"/>
</dbReference>
<dbReference type="InterPro" id="IPR012347">
    <property type="entry name" value="Ferritin-like"/>
</dbReference>
<keyword evidence="9 10" id="KW-0479">Metal-binding</keyword>
<keyword evidence="3" id="KW-0813">Transport</keyword>
<keyword evidence="7" id="KW-0406">Ion transport</keyword>
<keyword evidence="12" id="KW-1185">Reference proteome</keyword>
<evidence type="ECO:0000256" key="10">
    <source>
        <dbReference type="RuleBase" id="RU000623"/>
    </source>
</evidence>
<evidence type="ECO:0000256" key="8">
    <source>
        <dbReference type="ARBA" id="ARBA00036243"/>
    </source>
</evidence>
<keyword evidence="10" id="KW-0349">Heme</keyword>
<keyword evidence="2 9" id="KW-0409">Iron storage</keyword>
<evidence type="ECO:0000256" key="2">
    <source>
        <dbReference type="ARBA" id="ARBA00022434"/>
    </source>
</evidence>
<evidence type="ECO:0000256" key="9">
    <source>
        <dbReference type="PIRNR" id="PIRNR002560"/>
    </source>
</evidence>
<comment type="similarity">
    <text evidence="1 9 10">Belongs to the bacterioferritin family.</text>
</comment>
<dbReference type="RefSeq" id="WP_162048981.1">
    <property type="nucleotide sequence ID" value="NZ_AP019011.1"/>
</dbReference>
<evidence type="ECO:0000313" key="12">
    <source>
        <dbReference type="Proteomes" id="UP000463961"/>
    </source>
</evidence>
<evidence type="ECO:0000256" key="3">
    <source>
        <dbReference type="ARBA" id="ARBA00022448"/>
    </source>
</evidence>
<evidence type="ECO:0000256" key="5">
    <source>
        <dbReference type="ARBA" id="ARBA00023002"/>
    </source>
</evidence>
<evidence type="ECO:0000256" key="1">
    <source>
        <dbReference type="ARBA" id="ARBA00008093"/>
    </source>
</evidence>
<evidence type="ECO:0000256" key="4">
    <source>
        <dbReference type="ARBA" id="ARBA00022496"/>
    </source>
</evidence>
<dbReference type="InterPro" id="IPR002024">
    <property type="entry name" value="Bacterioferritin"/>
</dbReference>
<name>A0A679I7J8_9RHOO</name>
<dbReference type="GO" id="GO:0020037">
    <property type="term" value="F:heme binding"/>
    <property type="evidence" value="ECO:0007669"/>
    <property type="project" value="TreeGrafter"/>
</dbReference>